<comment type="caution">
    <text evidence="2">The sequence shown here is derived from an EMBL/GenBank/DDBJ whole genome shotgun (WGS) entry which is preliminary data.</text>
</comment>
<feature type="region of interest" description="Disordered" evidence="1">
    <location>
        <begin position="89"/>
        <end position="165"/>
    </location>
</feature>
<gene>
    <name evidence="2" type="ORF">GWK47_040373</name>
</gene>
<proteinExistence type="predicted"/>
<sequence length="261" mass="27308">MTTWWCSDGEEDAALPVPKRRRFGDFPPPGFLSAGPSSAFSSELPSRCTSPRPATEDALGLLLLPPSFLPGHRCHRRLLVRRLTGGLLPSARLEDGSGGPFSGLGGASAPGWTGDRSPSSPPDSFLSPERSLEAPGGPAWTLPSGERAGTTSVNRGPSPPPGPRPRVFLPPLVAFHGVMAVFPPGVPFFSAKDLPGRGETGEGRSFFRRETFRSGNTPPCLTSSVAFLQSAGGGALLPRRGSLFSLPGLPVGCLSGFVDRL</sequence>
<evidence type="ECO:0000313" key="3">
    <source>
        <dbReference type="Proteomes" id="UP000770661"/>
    </source>
</evidence>
<evidence type="ECO:0000313" key="2">
    <source>
        <dbReference type="EMBL" id="KAG0724545.1"/>
    </source>
</evidence>
<evidence type="ECO:0000256" key="1">
    <source>
        <dbReference type="SAM" id="MobiDB-lite"/>
    </source>
</evidence>
<keyword evidence="3" id="KW-1185">Reference proteome</keyword>
<dbReference type="Proteomes" id="UP000770661">
    <property type="component" value="Unassembled WGS sequence"/>
</dbReference>
<accession>A0A8J5D0Y1</accession>
<protein>
    <submittedName>
        <fullName evidence="2">Uncharacterized protein</fullName>
    </submittedName>
</protein>
<dbReference type="EMBL" id="JACEEZ010006767">
    <property type="protein sequence ID" value="KAG0724545.1"/>
    <property type="molecule type" value="Genomic_DNA"/>
</dbReference>
<reference evidence="2" key="1">
    <citation type="submission" date="2020-07" db="EMBL/GenBank/DDBJ databases">
        <title>The High-quality genome of the commercially important snow crab, Chionoecetes opilio.</title>
        <authorList>
            <person name="Jeong J.-H."/>
            <person name="Ryu S."/>
        </authorList>
    </citation>
    <scope>NUCLEOTIDE SEQUENCE</scope>
    <source>
        <strain evidence="2">MADBK_172401_WGS</strain>
        <tissue evidence="2">Digestive gland</tissue>
    </source>
</reference>
<feature type="compositionally biased region" description="Gly residues" evidence="1">
    <location>
        <begin position="96"/>
        <end position="108"/>
    </location>
</feature>
<organism evidence="2 3">
    <name type="scientific">Chionoecetes opilio</name>
    <name type="common">Atlantic snow crab</name>
    <name type="synonym">Cancer opilio</name>
    <dbReference type="NCBI Taxonomy" id="41210"/>
    <lineage>
        <taxon>Eukaryota</taxon>
        <taxon>Metazoa</taxon>
        <taxon>Ecdysozoa</taxon>
        <taxon>Arthropoda</taxon>
        <taxon>Crustacea</taxon>
        <taxon>Multicrustacea</taxon>
        <taxon>Malacostraca</taxon>
        <taxon>Eumalacostraca</taxon>
        <taxon>Eucarida</taxon>
        <taxon>Decapoda</taxon>
        <taxon>Pleocyemata</taxon>
        <taxon>Brachyura</taxon>
        <taxon>Eubrachyura</taxon>
        <taxon>Majoidea</taxon>
        <taxon>Majidae</taxon>
        <taxon>Chionoecetes</taxon>
    </lineage>
</organism>
<dbReference type="AlphaFoldDB" id="A0A8J5D0Y1"/>
<name>A0A8J5D0Y1_CHIOP</name>